<dbReference type="PANTHER" id="PTHR24033">
    <property type="entry name" value="EGF-LIKE DOMAIN-CONTAINING PROTEIN"/>
    <property type="match status" value="1"/>
</dbReference>
<proteinExistence type="predicted"/>
<feature type="disulfide bond" evidence="6">
    <location>
        <begin position="1090"/>
        <end position="1099"/>
    </location>
</feature>
<feature type="domain" description="EGF-like" evidence="7">
    <location>
        <begin position="1"/>
        <end position="26"/>
    </location>
</feature>
<accession>A0A8X6VIS9</accession>
<feature type="disulfide bond" evidence="6">
    <location>
        <begin position="852"/>
        <end position="861"/>
    </location>
</feature>
<evidence type="ECO:0000256" key="1">
    <source>
        <dbReference type="ARBA" id="ARBA00022536"/>
    </source>
</evidence>
<keyword evidence="9" id="KW-1185">Reference proteome</keyword>
<dbReference type="InterPro" id="IPR000742">
    <property type="entry name" value="EGF"/>
</dbReference>
<feature type="domain" description="EGF-like" evidence="7">
    <location>
        <begin position="297"/>
        <end position="330"/>
    </location>
</feature>
<evidence type="ECO:0000256" key="4">
    <source>
        <dbReference type="ARBA" id="ARBA00023157"/>
    </source>
</evidence>
<feature type="domain" description="EGF-like" evidence="7">
    <location>
        <begin position="753"/>
        <end position="786"/>
    </location>
</feature>
<gene>
    <name evidence="8" type="ORF">TNCV_775381</name>
</gene>
<dbReference type="SMART" id="SM00179">
    <property type="entry name" value="EGF_CA"/>
    <property type="match status" value="1"/>
</dbReference>
<feature type="disulfide bond" evidence="6">
    <location>
        <begin position="700"/>
        <end position="709"/>
    </location>
</feature>
<dbReference type="Gene3D" id="2.10.25.10">
    <property type="entry name" value="Laminin"/>
    <property type="match status" value="15"/>
</dbReference>
<feature type="disulfide bond" evidence="6">
    <location>
        <begin position="548"/>
        <end position="557"/>
    </location>
</feature>
<feature type="disulfide bond" evidence="6">
    <location>
        <begin position="624"/>
        <end position="633"/>
    </location>
</feature>
<feature type="disulfide bond" evidence="6">
    <location>
        <begin position="776"/>
        <end position="785"/>
    </location>
</feature>
<dbReference type="SUPFAM" id="SSF57196">
    <property type="entry name" value="EGF/Laminin"/>
    <property type="match status" value="1"/>
</dbReference>
<dbReference type="PROSITE" id="PS00022">
    <property type="entry name" value="EGF_1"/>
    <property type="match status" value="15"/>
</dbReference>
<evidence type="ECO:0000256" key="5">
    <source>
        <dbReference type="ARBA" id="ARBA00023180"/>
    </source>
</evidence>
<comment type="caution">
    <text evidence="6">Lacks conserved residue(s) required for the propagation of feature annotation.</text>
</comment>
<keyword evidence="3" id="KW-0677">Repeat</keyword>
<feature type="disulfide bond" evidence="6">
    <location>
        <begin position="92"/>
        <end position="101"/>
    </location>
</feature>
<feature type="domain" description="EGF-like" evidence="7">
    <location>
        <begin position="145"/>
        <end position="178"/>
    </location>
</feature>
<evidence type="ECO:0000256" key="6">
    <source>
        <dbReference type="PROSITE-ProRule" id="PRU00076"/>
    </source>
</evidence>
<dbReference type="PANTHER" id="PTHR24033:SF151">
    <property type="entry name" value="NOTCH 2"/>
    <property type="match status" value="1"/>
</dbReference>
<dbReference type="InterPro" id="IPR001881">
    <property type="entry name" value="EGF-like_Ca-bd_dom"/>
</dbReference>
<feature type="domain" description="EGF-like" evidence="7">
    <location>
        <begin position="1063"/>
        <end position="1100"/>
    </location>
</feature>
<evidence type="ECO:0000313" key="8">
    <source>
        <dbReference type="EMBL" id="GFY09263.1"/>
    </source>
</evidence>
<evidence type="ECO:0000313" key="9">
    <source>
        <dbReference type="Proteomes" id="UP000887159"/>
    </source>
</evidence>
<comment type="caution">
    <text evidence="8">The sequence shown here is derived from an EMBL/GenBank/DDBJ whole genome shotgun (WGS) entry which is preliminary data.</text>
</comment>
<dbReference type="InterPro" id="IPR051830">
    <property type="entry name" value="NOTCH_homolog"/>
</dbReference>
<evidence type="ECO:0000256" key="3">
    <source>
        <dbReference type="ARBA" id="ARBA00022737"/>
    </source>
</evidence>
<feature type="domain" description="EGF-like" evidence="7">
    <location>
        <begin position="525"/>
        <end position="558"/>
    </location>
</feature>
<feature type="disulfide bond" evidence="6">
    <location>
        <begin position="168"/>
        <end position="177"/>
    </location>
</feature>
<feature type="domain" description="EGF-like" evidence="7">
    <location>
        <begin position="373"/>
        <end position="406"/>
    </location>
</feature>
<feature type="domain" description="EGF-like" evidence="7">
    <location>
        <begin position="449"/>
        <end position="482"/>
    </location>
</feature>
<feature type="domain" description="EGF-like" evidence="7">
    <location>
        <begin position="905"/>
        <end position="938"/>
    </location>
</feature>
<evidence type="ECO:0000259" key="7">
    <source>
        <dbReference type="PROSITE" id="PS50026"/>
    </source>
</evidence>
<protein>
    <submittedName>
        <fullName evidence="8">Neurogenic locus Notch protein</fullName>
    </submittedName>
</protein>
<feature type="disulfide bond" evidence="6">
    <location>
        <begin position="16"/>
        <end position="25"/>
    </location>
</feature>
<dbReference type="PROSITE" id="PS50026">
    <property type="entry name" value="EGF_3"/>
    <property type="match status" value="15"/>
</dbReference>
<evidence type="ECO:0000256" key="2">
    <source>
        <dbReference type="ARBA" id="ARBA00022729"/>
    </source>
</evidence>
<feature type="disulfide bond" evidence="6">
    <location>
        <begin position="320"/>
        <end position="329"/>
    </location>
</feature>
<dbReference type="EMBL" id="BMAU01021288">
    <property type="protein sequence ID" value="GFY09263.1"/>
    <property type="molecule type" value="Genomic_DNA"/>
</dbReference>
<keyword evidence="4 6" id="KW-1015">Disulfide bond</keyword>
<feature type="disulfide bond" evidence="6">
    <location>
        <begin position="928"/>
        <end position="937"/>
    </location>
</feature>
<dbReference type="PROSITE" id="PS01186">
    <property type="entry name" value="EGF_2"/>
    <property type="match status" value="1"/>
</dbReference>
<feature type="domain" description="EGF-like" evidence="7">
    <location>
        <begin position="601"/>
        <end position="634"/>
    </location>
</feature>
<keyword evidence="2" id="KW-0732">Signal</keyword>
<keyword evidence="5" id="KW-0325">Glycoprotein</keyword>
<feature type="domain" description="EGF-like" evidence="7">
    <location>
        <begin position="69"/>
        <end position="102"/>
    </location>
</feature>
<feature type="domain" description="EGF-like" evidence="7">
    <location>
        <begin position="221"/>
        <end position="254"/>
    </location>
</feature>
<dbReference type="FunFam" id="2.10.25.10:FF:000173">
    <property type="entry name" value="Neurogenic locus notch protein 2"/>
    <property type="match status" value="1"/>
</dbReference>
<feature type="domain" description="EGF-like" evidence="7">
    <location>
        <begin position="981"/>
        <end position="1014"/>
    </location>
</feature>
<name>A0A8X6VIS9_TRICX</name>
<dbReference type="Proteomes" id="UP000887159">
    <property type="component" value="Unassembled WGS sequence"/>
</dbReference>
<dbReference type="SMART" id="SM00181">
    <property type="entry name" value="EGF"/>
    <property type="match status" value="22"/>
</dbReference>
<feature type="domain" description="EGF-like" evidence="7">
    <location>
        <begin position="677"/>
        <end position="710"/>
    </location>
</feature>
<feature type="disulfide bond" evidence="6">
    <location>
        <begin position="244"/>
        <end position="253"/>
    </location>
</feature>
<dbReference type="Pfam" id="PF00008">
    <property type="entry name" value="EGF"/>
    <property type="match status" value="1"/>
</dbReference>
<reference evidence="8" key="1">
    <citation type="submission" date="2020-08" db="EMBL/GenBank/DDBJ databases">
        <title>Multicomponent nature underlies the extraordinary mechanical properties of spider dragline silk.</title>
        <authorList>
            <person name="Kono N."/>
            <person name="Nakamura H."/>
            <person name="Mori M."/>
            <person name="Yoshida Y."/>
            <person name="Ohtoshi R."/>
            <person name="Malay A.D."/>
            <person name="Moran D.A.P."/>
            <person name="Tomita M."/>
            <person name="Numata K."/>
            <person name="Arakawa K."/>
        </authorList>
    </citation>
    <scope>NUCLEOTIDE SEQUENCE</scope>
</reference>
<feature type="disulfide bond" evidence="6">
    <location>
        <begin position="396"/>
        <end position="405"/>
    </location>
</feature>
<feature type="domain" description="EGF-like" evidence="7">
    <location>
        <begin position="829"/>
        <end position="862"/>
    </location>
</feature>
<dbReference type="GO" id="GO:0005509">
    <property type="term" value="F:calcium ion binding"/>
    <property type="evidence" value="ECO:0007669"/>
    <property type="project" value="InterPro"/>
</dbReference>
<feature type="disulfide bond" evidence="6">
    <location>
        <begin position="472"/>
        <end position="481"/>
    </location>
</feature>
<feature type="disulfide bond" evidence="6">
    <location>
        <begin position="1004"/>
        <end position="1013"/>
    </location>
</feature>
<organism evidence="8 9">
    <name type="scientific">Trichonephila clavipes</name>
    <name type="common">Golden silk orbweaver</name>
    <name type="synonym">Nephila clavipes</name>
    <dbReference type="NCBI Taxonomy" id="2585209"/>
    <lineage>
        <taxon>Eukaryota</taxon>
        <taxon>Metazoa</taxon>
        <taxon>Ecdysozoa</taxon>
        <taxon>Arthropoda</taxon>
        <taxon>Chelicerata</taxon>
        <taxon>Arachnida</taxon>
        <taxon>Araneae</taxon>
        <taxon>Araneomorphae</taxon>
        <taxon>Entelegynae</taxon>
        <taxon>Araneoidea</taxon>
        <taxon>Nephilidae</taxon>
        <taxon>Trichonephila</taxon>
    </lineage>
</organism>
<keyword evidence="1 6" id="KW-0245">EGF-like domain</keyword>
<sequence length="1582" mass="176958">MCQNGGTCNEHKVCTCLTDYEGDYCEKIKGCDELNCVANISYCTLEKGSNKPTCQCKDDTKLYFEDKCAAECTDTEMCQNGGTCNERKVCTCLTDYEGDYCEKIKGCDELNCVANISYCTLEKGSNKPTCQCKDDNKLYFEDKCAAECTDTEMCQNGGTCNEHKVCTCLTDYEGDYCEKIKGCDELNCVANISYCTLEKGSNKPTCQCKDDNKLYFEDKCAAECTDTEMCQNGGTCNEHKVCTCLTDYEGDYCEKIKGCDELNCVANISYCILEKGSNQPTCQCKDDNKLYFEDKCAAECTDTEMCQNGGTCNEHKVCTCLTDYEGDYCEKIKGCDELNCVANISYCTLEKGSNKPTCQCKDDNKLYFEDKCAAECTDTEMCQNGGTCNEHKVCTCLTDYEGDYCEKIKGCDELNCVANISYCTLEKGSNKPTCQCKDDNKLYFEDKCAAECTDTEMCQNGGTCNEHKVCTCLTDYEGDYCEKIKGCDELNCVANISYCTLEKGSNKPTCQCKDDNKLYFEDKCAAECTDTEMCQNGGTCNEHKVCTCLTDYEGDYCEKIKGCDELNCVANISYCTLEKGSNKPTCQCKDDNKLYFEDKCAAECTDTEMCQNGGTCNEHKVCTCLTDYEGDYCEKIKGCDELNCVANISYCTLEKGSNKPTCQCKDDNKLYFEDKCAAECTDTEMCQNGGTCNEHKVCTCLTDYEGDYCEKIKGCDELNCVANISYCTLEKGSNKPTCQCKDDNKLYFEDKCAAECTDTEMCQNGGTCNEHKVCTCLTDYEGDYCEKIKGCDELNCVANISYCTLEKGSNKPTCQCKDDNKLYFEDKCAAECTDTEMCQNGGTCNEHKVCTCLTDYEGDYCEKIKGCDELNCVANISYCTLEKGSNKPTCQCKDDNKLYFEDKCAAECTDTEICQNGGTCNEHKVCTCLTDYEGDYCEKIKGCDELNCVANISYCTLEKGSNKPTCQCKDDNKLYFEDKCAAECTDTEMCQNGGTCNEHKVCTCLTDYEGDYCEKIKGCDELNCVANISYCTLEKGTNKPTCKCKDDNKLYFEHKCAVDEGKEIDPCTKDPCENGGTCEKRDNNTFACFCVQGYTGDRCQEIEWCKENGNTVCGNEECRFDEKRSSAFCYCRKDSFFDSKEKRCKEMDSCLKRHLSGGCNMPFETCVAGECKCKDDYDYSTNRTSCGRNSAVGESMVPRTDDVHDMLLQRSRGRLKFYLYLRNAANHLMRLFFSFLTHKPGSSIIKLSKDNYHQVGKDCVKFDNCSPGQSKCAQKCRSNGKCVCSQGYNTTDEGETCDPVKEVKCSLDCGKGSCSISGKLCICPEISHVSRNRTCIDKCTAGELSPKECPAGIKCMPDDTFGYRCDCKGKYKFAPDDVHCEWKHMCSEGGAEAICAAKSALCVEDFDSAEGYVCKCEDGYDREPGTDVCKNKCELKQKECLENQALCMLDVKNNAVCVCPPLLTKGTDGKCNKLVNDWAWSQIRVSCRVVELLKTSLVCSGIIHIKSQTTYSYTEDFLVEKKRYDIEESKRTGRTKRSVHDIDYTKLRDDFNVAVSSSEKHSKFLFFSLYFKIFSCHQLNIL</sequence>